<organism evidence="1 2">
    <name type="scientific">Trichonephila inaurata madagascariensis</name>
    <dbReference type="NCBI Taxonomy" id="2747483"/>
    <lineage>
        <taxon>Eukaryota</taxon>
        <taxon>Metazoa</taxon>
        <taxon>Ecdysozoa</taxon>
        <taxon>Arthropoda</taxon>
        <taxon>Chelicerata</taxon>
        <taxon>Arachnida</taxon>
        <taxon>Araneae</taxon>
        <taxon>Araneomorphae</taxon>
        <taxon>Entelegynae</taxon>
        <taxon>Araneoidea</taxon>
        <taxon>Nephilidae</taxon>
        <taxon>Trichonephila</taxon>
        <taxon>Trichonephila inaurata</taxon>
    </lineage>
</organism>
<sequence>MLSYFRAIQSSLQTIREVLQEVVFVQNVYCPNTWTYRGDTLILTGPRHHVSKEYGHTMHCEKEIVRTQDPLRTPVTVSLFLDVFCNT</sequence>
<dbReference type="AlphaFoldDB" id="A0A8X6XCE4"/>
<comment type="caution">
    <text evidence="1">The sequence shown here is derived from an EMBL/GenBank/DDBJ whole genome shotgun (WGS) entry which is preliminary data.</text>
</comment>
<keyword evidence="2" id="KW-1185">Reference proteome</keyword>
<name>A0A8X6XCE4_9ARAC</name>
<proteinExistence type="predicted"/>
<reference evidence="1" key="1">
    <citation type="submission" date="2020-08" db="EMBL/GenBank/DDBJ databases">
        <title>Multicomponent nature underlies the extraordinary mechanical properties of spider dragline silk.</title>
        <authorList>
            <person name="Kono N."/>
            <person name="Nakamura H."/>
            <person name="Mori M."/>
            <person name="Yoshida Y."/>
            <person name="Ohtoshi R."/>
            <person name="Malay A.D."/>
            <person name="Moran D.A.P."/>
            <person name="Tomita M."/>
            <person name="Numata K."/>
            <person name="Arakawa K."/>
        </authorList>
    </citation>
    <scope>NUCLEOTIDE SEQUENCE</scope>
</reference>
<gene>
    <name evidence="1" type="ORF">TNIN_398091</name>
</gene>
<protein>
    <submittedName>
        <fullName evidence="1">Uncharacterized protein</fullName>
    </submittedName>
</protein>
<accession>A0A8X6XCE4</accession>
<evidence type="ECO:0000313" key="1">
    <source>
        <dbReference type="EMBL" id="GFY50990.1"/>
    </source>
</evidence>
<evidence type="ECO:0000313" key="2">
    <source>
        <dbReference type="Proteomes" id="UP000886998"/>
    </source>
</evidence>
<dbReference type="Proteomes" id="UP000886998">
    <property type="component" value="Unassembled WGS sequence"/>
</dbReference>
<dbReference type="EMBL" id="BMAV01007836">
    <property type="protein sequence ID" value="GFY50990.1"/>
    <property type="molecule type" value="Genomic_DNA"/>
</dbReference>